<keyword evidence="5 6" id="KW-0472">Membrane</keyword>
<dbReference type="KEGG" id="csol:105361562"/>
<accession>A0AAJ7DUP5</accession>
<dbReference type="PANTHER" id="PTHR31322:SF2">
    <property type="entry name" value="E3 UBIQUITIN-PROTEIN LIGASE TM129"/>
    <property type="match status" value="1"/>
</dbReference>
<evidence type="ECO:0000256" key="3">
    <source>
        <dbReference type="ARBA" id="ARBA00022692"/>
    </source>
</evidence>
<dbReference type="GeneID" id="105361562"/>
<evidence type="ECO:0000256" key="4">
    <source>
        <dbReference type="ARBA" id="ARBA00022989"/>
    </source>
</evidence>
<keyword evidence="4 6" id="KW-1133">Transmembrane helix</keyword>
<feature type="transmembrane region" description="Helical" evidence="6">
    <location>
        <begin position="92"/>
        <end position="110"/>
    </location>
</feature>
<evidence type="ECO:0000313" key="8">
    <source>
        <dbReference type="RefSeq" id="XP_011497085.1"/>
    </source>
</evidence>
<gene>
    <name evidence="8" type="primary">LOC105361562</name>
</gene>
<dbReference type="Proteomes" id="UP000695007">
    <property type="component" value="Unplaced"/>
</dbReference>
<protein>
    <submittedName>
        <fullName evidence="8">E3 ubiquitin-protein ligase TM129</fullName>
    </submittedName>
</protein>
<evidence type="ECO:0000313" key="7">
    <source>
        <dbReference type="Proteomes" id="UP000695007"/>
    </source>
</evidence>
<proteinExistence type="inferred from homology"/>
<comment type="subcellular location">
    <subcellularLocation>
        <location evidence="1">Membrane</location>
        <topology evidence="1">Multi-pass membrane protein</topology>
    </subcellularLocation>
</comment>
<feature type="transmembrane region" description="Helical" evidence="6">
    <location>
        <begin position="6"/>
        <end position="24"/>
    </location>
</feature>
<feature type="transmembrane region" description="Helical" evidence="6">
    <location>
        <begin position="57"/>
        <end position="80"/>
    </location>
</feature>
<keyword evidence="3 6" id="KW-0812">Transmembrane</keyword>
<dbReference type="InterPro" id="IPR018801">
    <property type="entry name" value="TM129"/>
</dbReference>
<name>A0AAJ7DUP5_9HYME</name>
<reference evidence="8" key="1">
    <citation type="submission" date="2025-08" db="UniProtKB">
        <authorList>
            <consortium name="RefSeq"/>
        </authorList>
    </citation>
    <scope>IDENTIFICATION</scope>
</reference>
<dbReference type="AlphaFoldDB" id="A0AAJ7DUP5"/>
<comment type="similarity">
    <text evidence="2">Belongs to the TMEM129 family.</text>
</comment>
<dbReference type="GO" id="GO:0016567">
    <property type="term" value="P:protein ubiquitination"/>
    <property type="evidence" value="ECO:0007669"/>
    <property type="project" value="InterPro"/>
</dbReference>
<dbReference type="RefSeq" id="XP_011497085.1">
    <property type="nucleotide sequence ID" value="XM_011498783.1"/>
</dbReference>
<evidence type="ECO:0000256" key="2">
    <source>
        <dbReference type="ARBA" id="ARBA00007332"/>
    </source>
</evidence>
<keyword evidence="7" id="KW-1185">Reference proteome</keyword>
<dbReference type="SUPFAM" id="SSF57850">
    <property type="entry name" value="RING/U-box"/>
    <property type="match status" value="1"/>
</dbReference>
<dbReference type="Pfam" id="PF10272">
    <property type="entry name" value="Tmpp129"/>
    <property type="match status" value="1"/>
</dbReference>
<dbReference type="GO" id="GO:0061630">
    <property type="term" value="F:ubiquitin protein ligase activity"/>
    <property type="evidence" value="ECO:0007669"/>
    <property type="project" value="InterPro"/>
</dbReference>
<sequence>MMSTFFFYSLAYFLFSSCVVYPPSEFVSAGLTIKNIFANLLGNENEFFIQYHIKRSIVTVLVHSVLPFGYLLGLILTGNIDADQVLVDNGNPWWLILIVCTLLGPLFLLYKILQWSSNNWSTYPIAKSLAVYCNNTTWQSVATDINIEFSRVNTITINTNSITKVVATDNWIIKVTPYQLYFAHQSDTSLIVNKSDTHNLSSSTRGKIQYISIKITPNRSGARAFNIRLKALDFKNLQDKITRPIIVLESVVFHRTLLDKFIEIFKEQIAQNPEFETTQELDQCMGCMQVIPNIKLNKLCSNNVLVQDPCVSCYCRPLWCVDCIAKWFASRQDKTAPETWLSSKSTCPVCRAKFCILDVSYVKKVDS</sequence>
<dbReference type="GO" id="GO:0016020">
    <property type="term" value="C:membrane"/>
    <property type="evidence" value="ECO:0007669"/>
    <property type="project" value="UniProtKB-SubCell"/>
</dbReference>
<dbReference type="GO" id="GO:0005783">
    <property type="term" value="C:endoplasmic reticulum"/>
    <property type="evidence" value="ECO:0007669"/>
    <property type="project" value="TreeGrafter"/>
</dbReference>
<evidence type="ECO:0000256" key="6">
    <source>
        <dbReference type="SAM" id="Phobius"/>
    </source>
</evidence>
<dbReference type="PANTHER" id="PTHR31322">
    <property type="entry name" value="E3 UBIQUITIN-PROTEIN LIGASE TM129"/>
    <property type="match status" value="1"/>
</dbReference>
<evidence type="ECO:0000256" key="5">
    <source>
        <dbReference type="ARBA" id="ARBA00023136"/>
    </source>
</evidence>
<evidence type="ECO:0000256" key="1">
    <source>
        <dbReference type="ARBA" id="ARBA00004141"/>
    </source>
</evidence>
<organism evidence="7 8">
    <name type="scientific">Ceratosolen solmsi marchali</name>
    <dbReference type="NCBI Taxonomy" id="326594"/>
    <lineage>
        <taxon>Eukaryota</taxon>
        <taxon>Metazoa</taxon>
        <taxon>Ecdysozoa</taxon>
        <taxon>Arthropoda</taxon>
        <taxon>Hexapoda</taxon>
        <taxon>Insecta</taxon>
        <taxon>Pterygota</taxon>
        <taxon>Neoptera</taxon>
        <taxon>Endopterygota</taxon>
        <taxon>Hymenoptera</taxon>
        <taxon>Apocrita</taxon>
        <taxon>Proctotrupomorpha</taxon>
        <taxon>Chalcidoidea</taxon>
        <taxon>Agaonidae</taxon>
        <taxon>Agaoninae</taxon>
        <taxon>Ceratosolen</taxon>
    </lineage>
</organism>